<organism evidence="2 3">
    <name type="scientific">Kribbella flavida (strain DSM 17836 / JCM 10339 / NBRC 14399)</name>
    <dbReference type="NCBI Taxonomy" id="479435"/>
    <lineage>
        <taxon>Bacteria</taxon>
        <taxon>Bacillati</taxon>
        <taxon>Actinomycetota</taxon>
        <taxon>Actinomycetes</taxon>
        <taxon>Propionibacteriales</taxon>
        <taxon>Kribbellaceae</taxon>
        <taxon>Kribbella</taxon>
    </lineage>
</organism>
<sequence length="381" mass="40266">MSTTNLEKATTNGTLNTGSRSTGGLTAFRRAAAPAAVRVALNKLLPLAFELSWQQSASDAIDAKAASPDVAPRLGGLVGAGLENSADGRGVFKTYQHGWVMWRHDLGALAVYGAIGARWNEIGGTTSGYGWPVTDELATPRGPGRYNHFEGGSIYWSPNTGARLIYGAIRDLWAAMAWEQGPLGLPTTDEEDVPGVAGARRNHFEGGVITWTPWSGARVTSLNVPAEAPPGGLTIQTVGSGGNPAPAPQVQRHIIATAHIAITDHETFGSNEHGRADRRDERWIDSWDPQGVMTLVGVAGGEVRVEVVADAAVRPDGSVRVGVNVKLFEGTSETTDDLDGVRSTSQVVPRDQVVQIPINIRNDDEGGDHAEISLVISNSST</sequence>
<evidence type="ECO:0000256" key="1">
    <source>
        <dbReference type="SAM" id="MobiDB-lite"/>
    </source>
</evidence>
<evidence type="ECO:0000313" key="3">
    <source>
        <dbReference type="Proteomes" id="UP000007967"/>
    </source>
</evidence>
<dbReference type="KEGG" id="kfl:Kfla_4185"/>
<accession>D2PTU6</accession>
<dbReference type="Proteomes" id="UP000007967">
    <property type="component" value="Chromosome"/>
</dbReference>
<protein>
    <submittedName>
        <fullName evidence="2">LGFP repeat protein</fullName>
    </submittedName>
</protein>
<dbReference type="EMBL" id="CP001736">
    <property type="protein sequence ID" value="ADB33229.1"/>
    <property type="molecule type" value="Genomic_DNA"/>
</dbReference>
<dbReference type="InterPro" id="IPR013207">
    <property type="entry name" value="LGFP"/>
</dbReference>
<dbReference type="STRING" id="479435.Kfla_4185"/>
<proteinExistence type="predicted"/>
<dbReference type="HOGENOM" id="CLU_725186_0_0_11"/>
<gene>
    <name evidence="2" type="ordered locus">Kfla_4185</name>
</gene>
<dbReference type="Pfam" id="PF08310">
    <property type="entry name" value="LGFP"/>
    <property type="match status" value="3"/>
</dbReference>
<dbReference type="RefSeq" id="WP_012921783.1">
    <property type="nucleotide sequence ID" value="NC_013729.1"/>
</dbReference>
<evidence type="ECO:0000313" key="2">
    <source>
        <dbReference type="EMBL" id="ADB33229.1"/>
    </source>
</evidence>
<dbReference type="AlphaFoldDB" id="D2PTU6"/>
<dbReference type="eggNOG" id="COG5479">
    <property type="taxonomic scope" value="Bacteria"/>
</dbReference>
<reference evidence="3" key="1">
    <citation type="submission" date="2009-09" db="EMBL/GenBank/DDBJ databases">
        <title>The complete genome of Kribbella flavida DSM 17836.</title>
        <authorList>
            <consortium name="US DOE Joint Genome Institute (JGI-PGF)"/>
            <person name="Lucas S."/>
            <person name="Copeland A."/>
            <person name="Lapidus A."/>
            <person name="Glavina del Rio T."/>
            <person name="Dalin E."/>
            <person name="Tice H."/>
            <person name="Bruce D."/>
            <person name="Goodwin L."/>
            <person name="Pitluck S."/>
            <person name="Kyrpides N."/>
            <person name="Mavromatis K."/>
            <person name="Ivanova N."/>
            <person name="Saunders E."/>
            <person name="Brettin T."/>
            <person name="Detter J.C."/>
            <person name="Han C."/>
            <person name="Larimer F."/>
            <person name="Land M."/>
            <person name="Hauser L."/>
            <person name="Markowitz V."/>
            <person name="Cheng J.-F."/>
            <person name="Hugenholtz P."/>
            <person name="Woyke T."/>
            <person name="Wu D."/>
            <person name="Pukall R."/>
            <person name="Klenk H.-P."/>
            <person name="Eisen J.A."/>
        </authorList>
    </citation>
    <scope>NUCLEOTIDE SEQUENCE [LARGE SCALE GENOMIC DNA]</scope>
    <source>
        <strain evidence="3">DSM 17836 / JCM 10339 / NBRC 14399</strain>
    </source>
</reference>
<dbReference type="OrthoDB" id="9773852at2"/>
<keyword evidence="3" id="KW-1185">Reference proteome</keyword>
<reference evidence="2 3" key="2">
    <citation type="journal article" date="2010" name="Stand. Genomic Sci.">
        <title>Complete genome sequence of Kribbella flavida type strain (IFO 14399).</title>
        <authorList>
            <person name="Pukall R."/>
            <person name="Lapidus A."/>
            <person name="Glavina Del Rio T."/>
            <person name="Copeland A."/>
            <person name="Tice H."/>
            <person name="Cheng J.-F."/>
            <person name="Lucas S."/>
            <person name="Chen F."/>
            <person name="Nolan M."/>
            <person name="LaButti K."/>
            <person name="Pati A."/>
            <person name="Ivanova N."/>
            <person name="Mavrommatis K."/>
            <person name="Mikhailova N."/>
            <person name="Pitluck S."/>
            <person name="Bruce D."/>
            <person name="Goodwin L."/>
            <person name="Land M."/>
            <person name="Hauser L."/>
            <person name="Chang Y.-J."/>
            <person name="Jeffries C.D."/>
            <person name="Chen A."/>
            <person name="Palaniappan K."/>
            <person name="Chain P."/>
            <person name="Rohde M."/>
            <person name="Goeker M."/>
            <person name="Bristow J."/>
            <person name="Eisen J.A."/>
            <person name="Markowitz V."/>
            <person name="Hugenholtz P."/>
            <person name="Kyrpides N.C."/>
            <person name="Klenk H.-P."/>
            <person name="Brettin T."/>
        </authorList>
    </citation>
    <scope>NUCLEOTIDE SEQUENCE [LARGE SCALE GENOMIC DNA]</scope>
    <source>
        <strain evidence="3">DSM 17836 / JCM 10339 / NBRC 14399</strain>
    </source>
</reference>
<name>D2PTU6_KRIFD</name>
<feature type="region of interest" description="Disordered" evidence="1">
    <location>
        <begin position="1"/>
        <end position="20"/>
    </location>
</feature>